<comment type="caution">
    <text evidence="2">The sequence shown here is derived from an EMBL/GenBank/DDBJ whole genome shotgun (WGS) entry which is preliminary data.</text>
</comment>
<feature type="domain" description="HTH luxR-type" evidence="1">
    <location>
        <begin position="304"/>
        <end position="361"/>
    </location>
</feature>
<dbReference type="InterPro" id="IPR000792">
    <property type="entry name" value="Tscrpt_reg_LuxR_C"/>
</dbReference>
<dbReference type="SMART" id="SM00421">
    <property type="entry name" value="HTH_LUXR"/>
    <property type="match status" value="1"/>
</dbReference>
<proteinExistence type="predicted"/>
<dbReference type="STRING" id="82633.GCA_000974605_03331"/>
<dbReference type="InterPro" id="IPR036388">
    <property type="entry name" value="WH-like_DNA-bd_sf"/>
</dbReference>
<name>A0A2N5CDJ6_9BURK</name>
<dbReference type="GO" id="GO:0003677">
    <property type="term" value="F:DNA binding"/>
    <property type="evidence" value="ECO:0007669"/>
    <property type="project" value="InterPro"/>
</dbReference>
<dbReference type="EMBL" id="PJRP01000004">
    <property type="protein sequence ID" value="PLQ00247.1"/>
    <property type="molecule type" value="Genomic_DNA"/>
</dbReference>
<evidence type="ECO:0000313" key="2">
    <source>
        <dbReference type="EMBL" id="PLQ00247.1"/>
    </source>
</evidence>
<protein>
    <submittedName>
        <fullName evidence="2">LuxR family transcriptional regulator</fullName>
    </submittedName>
</protein>
<evidence type="ECO:0000259" key="1">
    <source>
        <dbReference type="SMART" id="SM00421"/>
    </source>
</evidence>
<dbReference type="AlphaFoldDB" id="A0A2N5CDJ6"/>
<sequence length="369" mass="40175">MLRDHLIGDLYEAAVQHDGFLEVFQTVVEALGASGFHMFSWDPERNAPHLSAYTSDRHWDSVVALYDQYYGALDPRREVVAKAAIGEFQFCQDYLSEAEVGRSEFYQDFHIPTGFRYLAGARLARPGSDDILLGLLRMNDRPAYSDQERHGISGMAIHLQRAINLWQDACVLNRDAAIGSELMAQLGVAVFALDGDLKLVFANKSAEAVLRATTCLRLNHGKLSATVAAENARLQAAMAHTLRSRQGESVALRPAPGLPPEIFLGISRLSGAATRMTFSHAEILVTVRRRSSVPMVRARQLQQAFGLTAAEAAVGEALIGGKTPDEYATAAGVSVATVRTQLRAIFEKTGSRSQAEAVGAMLYLPTQTA</sequence>
<dbReference type="GO" id="GO:0006355">
    <property type="term" value="P:regulation of DNA-templated transcription"/>
    <property type="evidence" value="ECO:0007669"/>
    <property type="project" value="InterPro"/>
</dbReference>
<gene>
    <name evidence="2" type="ORF">CYJ10_11330</name>
</gene>
<dbReference type="RefSeq" id="WP_101681618.1">
    <property type="nucleotide sequence ID" value="NZ_PJRP01000004.1"/>
</dbReference>
<dbReference type="OrthoDB" id="5497412at2"/>
<reference evidence="2 3" key="1">
    <citation type="submission" date="2017-12" db="EMBL/GenBank/DDBJ databases">
        <title>Genome sequence of the active heterotrophic nitrifier-denitrifier, Cupriavidus pauculus UM1.</title>
        <authorList>
            <person name="Putonti C."/>
            <person name="Castignetti D."/>
        </authorList>
    </citation>
    <scope>NUCLEOTIDE SEQUENCE [LARGE SCALE GENOMIC DNA]</scope>
    <source>
        <strain evidence="2 3">UM1</strain>
    </source>
</reference>
<dbReference type="Gene3D" id="1.10.10.10">
    <property type="entry name" value="Winged helix-like DNA-binding domain superfamily/Winged helix DNA-binding domain"/>
    <property type="match status" value="1"/>
</dbReference>
<evidence type="ECO:0000313" key="3">
    <source>
        <dbReference type="Proteomes" id="UP000234341"/>
    </source>
</evidence>
<dbReference type="SUPFAM" id="SSF46894">
    <property type="entry name" value="C-terminal effector domain of the bipartite response regulators"/>
    <property type="match status" value="1"/>
</dbReference>
<dbReference type="Proteomes" id="UP000234341">
    <property type="component" value="Unassembled WGS sequence"/>
</dbReference>
<dbReference type="InterPro" id="IPR016032">
    <property type="entry name" value="Sig_transdc_resp-reg_C-effctor"/>
</dbReference>
<accession>A0A2N5CDJ6</accession>
<organism evidence="2 3">
    <name type="scientific">Cupriavidus pauculus</name>
    <dbReference type="NCBI Taxonomy" id="82633"/>
    <lineage>
        <taxon>Bacteria</taxon>
        <taxon>Pseudomonadati</taxon>
        <taxon>Pseudomonadota</taxon>
        <taxon>Betaproteobacteria</taxon>
        <taxon>Burkholderiales</taxon>
        <taxon>Burkholderiaceae</taxon>
        <taxon>Cupriavidus</taxon>
    </lineage>
</organism>